<dbReference type="Gene3D" id="1.20.1640.10">
    <property type="entry name" value="Multidrug efflux transporter AcrB transmembrane domain"/>
    <property type="match status" value="2"/>
</dbReference>
<dbReference type="InterPro" id="IPR050545">
    <property type="entry name" value="Mycobact_MmpL"/>
</dbReference>
<comment type="similarity">
    <text evidence="2">Belongs to the resistance-nodulation-cell division (RND) (TC 2.A.6) family. MmpL subfamily.</text>
</comment>
<feature type="transmembrane region" description="Helical" evidence="7">
    <location>
        <begin position="321"/>
        <end position="344"/>
    </location>
</feature>
<keyword evidence="4 7" id="KW-0812">Transmembrane</keyword>
<accession>A0A7T2S586</accession>
<gene>
    <name evidence="9" type="ORF">I6G66_03010</name>
</gene>
<dbReference type="EMBL" id="CP065668">
    <property type="protein sequence ID" value="QPS09038.1"/>
    <property type="molecule type" value="Genomic_DNA"/>
</dbReference>
<feature type="transmembrane region" description="Helical" evidence="7">
    <location>
        <begin position="640"/>
        <end position="662"/>
    </location>
</feature>
<dbReference type="PROSITE" id="PS50156">
    <property type="entry name" value="SSD"/>
    <property type="match status" value="2"/>
</dbReference>
<dbReference type="AlphaFoldDB" id="A0A7T2S586"/>
<dbReference type="Proteomes" id="UP000594778">
    <property type="component" value="Chromosome"/>
</dbReference>
<dbReference type="Pfam" id="PF03176">
    <property type="entry name" value="MMPL"/>
    <property type="match status" value="2"/>
</dbReference>
<feature type="transmembrane region" description="Helical" evidence="7">
    <location>
        <begin position="615"/>
        <end position="633"/>
    </location>
</feature>
<dbReference type="InterPro" id="IPR004869">
    <property type="entry name" value="MMPL_dom"/>
</dbReference>
<evidence type="ECO:0000256" key="6">
    <source>
        <dbReference type="ARBA" id="ARBA00023136"/>
    </source>
</evidence>
<evidence type="ECO:0000313" key="10">
    <source>
        <dbReference type="Proteomes" id="UP000594778"/>
    </source>
</evidence>
<feature type="transmembrane region" description="Helical" evidence="7">
    <location>
        <begin position="668"/>
        <end position="690"/>
    </location>
</feature>
<proteinExistence type="inferred from homology"/>
<dbReference type="PANTHER" id="PTHR33406:SF6">
    <property type="entry name" value="MEMBRANE PROTEIN YDGH-RELATED"/>
    <property type="match status" value="1"/>
</dbReference>
<evidence type="ECO:0000256" key="1">
    <source>
        <dbReference type="ARBA" id="ARBA00004651"/>
    </source>
</evidence>
<evidence type="ECO:0000256" key="2">
    <source>
        <dbReference type="ARBA" id="ARBA00010157"/>
    </source>
</evidence>
<feature type="transmembrane region" description="Helical" evidence="7">
    <location>
        <begin position="250"/>
        <end position="272"/>
    </location>
</feature>
<keyword evidence="6 7" id="KW-0472">Membrane</keyword>
<sequence length="783" mass="84417">MHSPQSQPRRRTWWAQRIVSGRYVVFAIVALVTVILGLQLQHLRFEESEASYFAADDARLLAVKHFERTFGNDDSVVVLVESPEVFSSALLGRVKALAAALEQDTPYVREVSWLGSAEVMSAQGDTLHVGALFKDIPSAPQDLARLRSRALADPALAGRFVSDDGTLTAIVVELKAYPGDREMQRKEVGPAVAEIVARFPDLHTHLIGGPVMAQAFDQLVGEEIGRFGLIGLGLFGTMLLVLLRSFKAALIPLVVMALSVVWTFALAAVFGWPMTGLAAMLPTLLVSIGICDSVHVIADYQQELEGGTPHPDAVSRSLERVAVPILLTTLTNMAAFLAFGGAPLKPINQLGVLAAVGIVLAAGLSLVLAPALLASGRALRQARPAPQREGQHEGRLDRLLQRTIGFAMTRPRTVALGFLAATVLAVGAAHRVEPQTKTVESFPRGAPLRLSYELMDQRMKGAMAVELVLTAPKPDGVRELDFLRRMAALQARIATHPMVTETRSLADVVARTNQALHGDDPAWNRLPDTPEQAAQYLFLYETSGGKSLERLMSFDGAQARVTVRTRSLDSRDLRELEAFIDREATPLLAPDTRLAAAGNFALVVALCDLIVQGEMLSFGLALAAVALLLLLILRSLRLSLIALVPNVLPVVFAFGLMGLLGIPLHLPLMMLAPVVIGVAVDDNVHFFAHFRRHLGELGDQAAALRATVRHIGRALLFNSSVLFMGFGAFVFSQSTDLSEFGLVAAFAFLCALVSDLLLVPALLTLFPPRVPVPVMPSHAQAQS</sequence>
<keyword evidence="3" id="KW-1003">Cell membrane</keyword>
<dbReference type="InterPro" id="IPR000731">
    <property type="entry name" value="SSD"/>
</dbReference>
<reference evidence="9 10" key="1">
    <citation type="submission" date="2020-12" db="EMBL/GenBank/DDBJ databases">
        <title>FDA dAtabase for Regulatory Grade micrObial Sequences (FDA-ARGOS): Supporting development and validation of Infectious Disease Dx tests.</title>
        <authorList>
            <person name="Sproer C."/>
            <person name="Gronow S."/>
            <person name="Severitt S."/>
            <person name="Schroder I."/>
            <person name="Tallon L."/>
            <person name="Sadzewicz L."/>
            <person name="Zhao X."/>
            <person name="Boylan J."/>
            <person name="Ott S."/>
            <person name="Bowen H."/>
            <person name="Vavikolanu K."/>
            <person name="Mehta A."/>
            <person name="Aluvathingal J."/>
            <person name="Nadendla S."/>
            <person name="Lowell S."/>
            <person name="Myers T."/>
            <person name="Yan Y."/>
            <person name="Sichtig H."/>
        </authorList>
    </citation>
    <scope>NUCLEOTIDE SEQUENCE [LARGE SCALE GENOMIC DNA]</scope>
    <source>
        <strain evidence="9 10">FDAARGOS_909</strain>
    </source>
</reference>
<evidence type="ECO:0000256" key="4">
    <source>
        <dbReference type="ARBA" id="ARBA00022692"/>
    </source>
</evidence>
<dbReference type="SUPFAM" id="SSF82866">
    <property type="entry name" value="Multidrug efflux transporter AcrB transmembrane domain"/>
    <property type="match status" value="2"/>
</dbReference>
<dbReference type="GO" id="GO:0005886">
    <property type="term" value="C:plasma membrane"/>
    <property type="evidence" value="ECO:0007669"/>
    <property type="project" value="UniProtKB-SubCell"/>
</dbReference>
<evidence type="ECO:0000256" key="7">
    <source>
        <dbReference type="SAM" id="Phobius"/>
    </source>
</evidence>
<name>A0A7T2S586_DELAC</name>
<evidence type="ECO:0000256" key="5">
    <source>
        <dbReference type="ARBA" id="ARBA00022989"/>
    </source>
</evidence>
<feature type="transmembrane region" description="Helical" evidence="7">
    <location>
        <begin position="743"/>
        <end position="766"/>
    </location>
</feature>
<comment type="subcellular location">
    <subcellularLocation>
        <location evidence="1">Cell membrane</location>
        <topology evidence="1">Multi-pass membrane protein</topology>
    </subcellularLocation>
</comment>
<protein>
    <submittedName>
        <fullName evidence="9">MMPL family transporter</fullName>
    </submittedName>
</protein>
<dbReference type="PANTHER" id="PTHR33406">
    <property type="entry name" value="MEMBRANE PROTEIN MJ1562-RELATED"/>
    <property type="match status" value="1"/>
</dbReference>
<feature type="transmembrane region" description="Helical" evidence="7">
    <location>
        <begin position="711"/>
        <end position="731"/>
    </location>
</feature>
<feature type="transmembrane region" description="Helical" evidence="7">
    <location>
        <begin position="350"/>
        <end position="373"/>
    </location>
</feature>
<feature type="domain" description="SSD" evidence="8">
    <location>
        <begin position="638"/>
        <end position="765"/>
    </location>
</feature>
<keyword evidence="5 7" id="KW-1133">Transmembrane helix</keyword>
<evidence type="ECO:0000256" key="3">
    <source>
        <dbReference type="ARBA" id="ARBA00022475"/>
    </source>
</evidence>
<organism evidence="9 10">
    <name type="scientific">Delftia acidovorans</name>
    <name type="common">Pseudomonas acidovorans</name>
    <name type="synonym">Comamonas acidovorans</name>
    <dbReference type="NCBI Taxonomy" id="80866"/>
    <lineage>
        <taxon>Bacteria</taxon>
        <taxon>Pseudomonadati</taxon>
        <taxon>Pseudomonadota</taxon>
        <taxon>Betaproteobacteria</taxon>
        <taxon>Burkholderiales</taxon>
        <taxon>Comamonadaceae</taxon>
        <taxon>Delftia</taxon>
    </lineage>
</organism>
<feature type="transmembrane region" description="Helical" evidence="7">
    <location>
        <begin position="224"/>
        <end position="243"/>
    </location>
</feature>
<dbReference type="RefSeq" id="WP_183021976.1">
    <property type="nucleotide sequence ID" value="NZ_CP065668.1"/>
</dbReference>
<feature type="domain" description="SSD" evidence="8">
    <location>
        <begin position="249"/>
        <end position="375"/>
    </location>
</feature>
<feature type="transmembrane region" description="Helical" evidence="7">
    <location>
        <begin position="21"/>
        <end position="40"/>
    </location>
</feature>
<evidence type="ECO:0000259" key="8">
    <source>
        <dbReference type="PROSITE" id="PS50156"/>
    </source>
</evidence>
<evidence type="ECO:0000313" key="9">
    <source>
        <dbReference type="EMBL" id="QPS09038.1"/>
    </source>
</evidence>